<organism evidence="3 4">
    <name type="scientific">Rhododendron griersonianum</name>
    <dbReference type="NCBI Taxonomy" id="479676"/>
    <lineage>
        <taxon>Eukaryota</taxon>
        <taxon>Viridiplantae</taxon>
        <taxon>Streptophyta</taxon>
        <taxon>Embryophyta</taxon>
        <taxon>Tracheophyta</taxon>
        <taxon>Spermatophyta</taxon>
        <taxon>Magnoliopsida</taxon>
        <taxon>eudicotyledons</taxon>
        <taxon>Gunneridae</taxon>
        <taxon>Pentapetalae</taxon>
        <taxon>asterids</taxon>
        <taxon>Ericales</taxon>
        <taxon>Ericaceae</taxon>
        <taxon>Ericoideae</taxon>
        <taxon>Rhodoreae</taxon>
        <taxon>Rhododendron</taxon>
    </lineage>
</organism>
<protein>
    <submittedName>
        <fullName evidence="3">Uncharacterized protein</fullName>
    </submittedName>
</protein>
<evidence type="ECO:0000313" key="4">
    <source>
        <dbReference type="Proteomes" id="UP000823749"/>
    </source>
</evidence>
<sequence>MKMAGNNRSSDDEDELDAEEDEREPDGESVTPSTTKMRKTSRVIGRMTVQSEYRFEDNARILVLRKFVLKTIARNQFGTSISDSATKHKDLVWLKSINSRILLRVALLAACVRRDLKVLSAMGAGARADVTKIRVADLRVSTNDPLSREVILLVCIICFLRSSSSVCFITVFFLKSASRIFFCALGERR</sequence>
<dbReference type="AlphaFoldDB" id="A0AAV6JW94"/>
<evidence type="ECO:0000256" key="1">
    <source>
        <dbReference type="SAM" id="MobiDB-lite"/>
    </source>
</evidence>
<keyword evidence="2" id="KW-0472">Membrane</keyword>
<evidence type="ECO:0000313" key="3">
    <source>
        <dbReference type="EMBL" id="KAG5544463.1"/>
    </source>
</evidence>
<dbReference type="PANTHER" id="PTHR43267">
    <property type="entry name" value="TRNA THREONYLCARBAMOYLADENOSINE DEHYDRATASE"/>
    <property type="match status" value="1"/>
</dbReference>
<feature type="compositionally biased region" description="Acidic residues" evidence="1">
    <location>
        <begin position="11"/>
        <end position="27"/>
    </location>
</feature>
<dbReference type="Proteomes" id="UP000823749">
    <property type="component" value="Chromosome 6"/>
</dbReference>
<keyword evidence="4" id="KW-1185">Reference proteome</keyword>
<dbReference type="InterPro" id="IPR045886">
    <property type="entry name" value="ThiF/MoeB/HesA"/>
</dbReference>
<gene>
    <name evidence="3" type="ORF">RHGRI_017026</name>
</gene>
<dbReference type="GO" id="GO:0009536">
    <property type="term" value="C:plastid"/>
    <property type="evidence" value="ECO:0007669"/>
    <property type="project" value="TreeGrafter"/>
</dbReference>
<dbReference type="GO" id="GO:0061503">
    <property type="term" value="F:tRNA threonylcarbamoyladenosine dehydratase"/>
    <property type="evidence" value="ECO:0007669"/>
    <property type="project" value="TreeGrafter"/>
</dbReference>
<proteinExistence type="predicted"/>
<dbReference type="Gene3D" id="3.40.50.720">
    <property type="entry name" value="NAD(P)-binding Rossmann-like Domain"/>
    <property type="match status" value="1"/>
</dbReference>
<dbReference type="EMBL" id="JACTNZ010000006">
    <property type="protein sequence ID" value="KAG5544463.1"/>
    <property type="molecule type" value="Genomic_DNA"/>
</dbReference>
<feature type="transmembrane region" description="Helical" evidence="2">
    <location>
        <begin position="150"/>
        <end position="174"/>
    </location>
</feature>
<accession>A0AAV6JW94</accession>
<feature type="region of interest" description="Disordered" evidence="1">
    <location>
        <begin position="1"/>
        <end position="41"/>
    </location>
</feature>
<dbReference type="GO" id="GO:0061504">
    <property type="term" value="P:cyclic threonylcarbamoyladenosine biosynthetic process"/>
    <property type="evidence" value="ECO:0007669"/>
    <property type="project" value="TreeGrafter"/>
</dbReference>
<keyword evidence="2" id="KW-0812">Transmembrane</keyword>
<dbReference type="PANTHER" id="PTHR43267:SF2">
    <property type="entry name" value="TRNA THREONYLCARBAMOYLADENOSINE DEHYDRATASE 1-RELATED"/>
    <property type="match status" value="1"/>
</dbReference>
<comment type="caution">
    <text evidence="3">The sequence shown here is derived from an EMBL/GenBank/DDBJ whole genome shotgun (WGS) entry which is preliminary data.</text>
</comment>
<evidence type="ECO:0000256" key="2">
    <source>
        <dbReference type="SAM" id="Phobius"/>
    </source>
</evidence>
<keyword evidence="2" id="KW-1133">Transmembrane helix</keyword>
<name>A0AAV6JW94_9ERIC</name>
<reference evidence="3 4" key="1">
    <citation type="submission" date="2020-08" db="EMBL/GenBank/DDBJ databases">
        <title>Plant Genome Project.</title>
        <authorList>
            <person name="Zhang R.-G."/>
        </authorList>
    </citation>
    <scope>NUCLEOTIDE SEQUENCE [LARGE SCALE GENOMIC DNA]</scope>
    <source>
        <strain evidence="3">WSP0</strain>
        <tissue evidence="3">Leaf</tissue>
    </source>
</reference>